<organism evidence="2 3">
    <name type="scientific">Heyndrickxia acidicola</name>
    <dbReference type="NCBI Taxonomy" id="209389"/>
    <lineage>
        <taxon>Bacteria</taxon>
        <taxon>Bacillati</taxon>
        <taxon>Bacillota</taxon>
        <taxon>Bacilli</taxon>
        <taxon>Bacillales</taxon>
        <taxon>Bacillaceae</taxon>
        <taxon>Heyndrickxia</taxon>
    </lineage>
</organism>
<sequence>MKNIIQPLFALSVTTMLLAGCTTTANEQASAQENTTKANETAKNHTAALQQKTPLLKEEDNAESQIITAEGYIDQKKYDEAQRILEGVLAKTKGSTGLAKEKNRTEELLKQIKTYKNKEKQTRTTANKNNTVKSTVSLPNGFTYKTYFNGRFGFTVQYPDTFKEGAAPANNDGREFSDGNCTITASGINVMEGDTIKSEFTQALSEAAGSVSYQKVSSNWFAISYKAGSNIVYKKSIIQDGVSYDVVIVYSSSSQKKYNPMVTHIIRTFIAGRGQY</sequence>
<feature type="signal peptide" evidence="1">
    <location>
        <begin position="1"/>
        <end position="19"/>
    </location>
</feature>
<dbReference type="EMBL" id="JARMAB010000009">
    <property type="protein sequence ID" value="MED1203015.1"/>
    <property type="molecule type" value="Genomic_DNA"/>
</dbReference>
<comment type="caution">
    <text evidence="2">The sequence shown here is derived from an EMBL/GenBank/DDBJ whole genome shotgun (WGS) entry which is preliminary data.</text>
</comment>
<dbReference type="Proteomes" id="UP001341444">
    <property type="component" value="Unassembled WGS sequence"/>
</dbReference>
<name>A0ABU6MEU0_9BACI</name>
<protein>
    <recommendedName>
        <fullName evidence="4">Lipoprotein</fullName>
    </recommendedName>
</protein>
<evidence type="ECO:0000313" key="3">
    <source>
        <dbReference type="Proteomes" id="UP001341444"/>
    </source>
</evidence>
<keyword evidence="3" id="KW-1185">Reference proteome</keyword>
<gene>
    <name evidence="2" type="ORF">P4T90_07890</name>
</gene>
<evidence type="ECO:0008006" key="4">
    <source>
        <dbReference type="Google" id="ProtNLM"/>
    </source>
</evidence>
<accession>A0ABU6MEU0</accession>
<reference evidence="2 3" key="1">
    <citation type="submission" date="2023-03" db="EMBL/GenBank/DDBJ databases">
        <title>Bacillus Genome Sequencing.</title>
        <authorList>
            <person name="Dunlap C."/>
        </authorList>
    </citation>
    <scope>NUCLEOTIDE SEQUENCE [LARGE SCALE GENOMIC DNA]</scope>
    <source>
        <strain evidence="2 3">B-23453</strain>
    </source>
</reference>
<keyword evidence="1" id="KW-0732">Signal</keyword>
<feature type="chain" id="PRO_5045883838" description="Lipoprotein" evidence="1">
    <location>
        <begin position="20"/>
        <end position="276"/>
    </location>
</feature>
<dbReference type="RefSeq" id="WP_066266098.1">
    <property type="nucleotide sequence ID" value="NZ_JARMAB010000009.1"/>
</dbReference>
<evidence type="ECO:0000313" key="2">
    <source>
        <dbReference type="EMBL" id="MED1203015.1"/>
    </source>
</evidence>
<dbReference type="PROSITE" id="PS51257">
    <property type="entry name" value="PROKAR_LIPOPROTEIN"/>
    <property type="match status" value="1"/>
</dbReference>
<proteinExistence type="predicted"/>
<evidence type="ECO:0000256" key="1">
    <source>
        <dbReference type="SAM" id="SignalP"/>
    </source>
</evidence>